<protein>
    <submittedName>
        <fullName evidence="1">Uncharacterized protein</fullName>
    </submittedName>
</protein>
<dbReference type="EMBL" id="BAER01000112">
    <property type="protein sequence ID" value="GAC34500.1"/>
    <property type="molecule type" value="Genomic_DNA"/>
</dbReference>
<organism evidence="1 2">
    <name type="scientific">Paraglaciecola polaris LMG 21857</name>
    <dbReference type="NCBI Taxonomy" id="1129793"/>
    <lineage>
        <taxon>Bacteria</taxon>
        <taxon>Pseudomonadati</taxon>
        <taxon>Pseudomonadota</taxon>
        <taxon>Gammaproteobacteria</taxon>
        <taxon>Alteromonadales</taxon>
        <taxon>Alteromonadaceae</taxon>
        <taxon>Paraglaciecola</taxon>
    </lineage>
</organism>
<dbReference type="RefSeq" id="WP_007106265.1">
    <property type="nucleotide sequence ID" value="NZ_BAER01000112.1"/>
</dbReference>
<dbReference type="AlphaFoldDB" id="K7AGT8"/>
<dbReference type="Proteomes" id="UP000006322">
    <property type="component" value="Unassembled WGS sequence"/>
</dbReference>
<dbReference type="OrthoDB" id="6336335at2"/>
<sequence length="175" mass="20054">MAPTQISMKGKMNAMKPQNSCMYKLMKNLPMIGVHPKIHIVKDDVNLKTTLRGYKNAPHLYHFGEVDLFLNSTEQHHLTGKSVNFIEEGKCQWKKFQSQNVIKREQLGTHLGELTSSGEPDLKEIKATPSEVESPNTSIRLYFIKLVGNVVEVLMSKQIERLRETQVEPYLNEDM</sequence>
<comment type="caution">
    <text evidence="1">The sequence shown here is derived from an EMBL/GenBank/DDBJ whole genome shotgun (WGS) entry which is preliminary data.</text>
</comment>
<evidence type="ECO:0000313" key="2">
    <source>
        <dbReference type="Proteomes" id="UP000006322"/>
    </source>
</evidence>
<reference evidence="2" key="1">
    <citation type="journal article" date="2014" name="Environ. Microbiol.">
        <title>Comparative genomics of the marine bacterial genus Glaciecola reveals the high degree of genomic diversity and genomic characteristic for cold adaptation.</title>
        <authorList>
            <person name="Qin Q.L."/>
            <person name="Xie B.B."/>
            <person name="Yu Y."/>
            <person name="Shu Y.L."/>
            <person name="Rong J.C."/>
            <person name="Zhang Y.J."/>
            <person name="Zhao D.L."/>
            <person name="Chen X.L."/>
            <person name="Zhang X.Y."/>
            <person name="Chen B."/>
            <person name="Zhou B.C."/>
            <person name="Zhang Y.Z."/>
        </authorList>
    </citation>
    <scope>NUCLEOTIDE SEQUENCE [LARGE SCALE GENOMIC DNA]</scope>
    <source>
        <strain evidence="2">LMG 21857</strain>
    </source>
</reference>
<gene>
    <name evidence="1" type="ORF">GPLA_3612</name>
</gene>
<accession>K7AGT8</accession>
<dbReference type="STRING" id="1129793.GPLA_3612"/>
<name>K7AGT8_9ALTE</name>
<proteinExistence type="predicted"/>
<evidence type="ECO:0000313" key="1">
    <source>
        <dbReference type="EMBL" id="GAC34500.1"/>
    </source>
</evidence>
<keyword evidence="2" id="KW-1185">Reference proteome</keyword>